<dbReference type="EMBL" id="BMHF01000012">
    <property type="protein sequence ID" value="GGA44077.1"/>
    <property type="molecule type" value="Genomic_DNA"/>
</dbReference>
<protein>
    <submittedName>
        <fullName evidence="2">Glycerophosphoryl diester phosphodiesterase</fullName>
    </submittedName>
</protein>
<dbReference type="Pfam" id="PF03009">
    <property type="entry name" value="GDPD"/>
    <property type="match status" value="1"/>
</dbReference>
<dbReference type="CDD" id="cd08556">
    <property type="entry name" value="GDPD"/>
    <property type="match status" value="1"/>
</dbReference>
<comment type="caution">
    <text evidence="2">The sequence shown here is derived from an EMBL/GenBank/DDBJ whole genome shotgun (WGS) entry which is preliminary data.</text>
</comment>
<reference evidence="3" key="1">
    <citation type="journal article" date="2019" name="Int. J. Syst. Evol. Microbiol.">
        <title>The Global Catalogue of Microorganisms (GCM) 10K type strain sequencing project: providing services to taxonomists for standard genome sequencing and annotation.</title>
        <authorList>
            <consortium name="The Broad Institute Genomics Platform"/>
            <consortium name="The Broad Institute Genome Sequencing Center for Infectious Disease"/>
            <person name="Wu L."/>
            <person name="Ma J."/>
        </authorList>
    </citation>
    <scope>NUCLEOTIDE SEQUENCE [LARGE SCALE GENOMIC DNA]</scope>
    <source>
        <strain evidence="3">CGMCC 1.15044</strain>
    </source>
</reference>
<dbReference type="InterPro" id="IPR017946">
    <property type="entry name" value="PLC-like_Pdiesterase_TIM-brl"/>
</dbReference>
<evidence type="ECO:0000313" key="2">
    <source>
        <dbReference type="EMBL" id="GGA44077.1"/>
    </source>
</evidence>
<dbReference type="Proteomes" id="UP000609323">
    <property type="component" value="Unassembled WGS sequence"/>
</dbReference>
<dbReference type="PANTHER" id="PTHR46211:SF14">
    <property type="entry name" value="GLYCEROPHOSPHODIESTER PHOSPHODIESTERASE"/>
    <property type="match status" value="1"/>
</dbReference>
<dbReference type="PROSITE" id="PS51704">
    <property type="entry name" value="GP_PDE"/>
    <property type="match status" value="1"/>
</dbReference>
<name>A0ABQ1GHR5_9BACL</name>
<dbReference type="Gene3D" id="3.20.20.190">
    <property type="entry name" value="Phosphatidylinositol (PI) phosphodiesterase"/>
    <property type="match status" value="1"/>
</dbReference>
<proteinExistence type="predicted"/>
<dbReference type="PANTHER" id="PTHR46211">
    <property type="entry name" value="GLYCEROPHOSPHORYL DIESTER PHOSPHODIESTERASE"/>
    <property type="match status" value="1"/>
</dbReference>
<evidence type="ECO:0000259" key="1">
    <source>
        <dbReference type="PROSITE" id="PS51704"/>
    </source>
</evidence>
<accession>A0ABQ1GHR5</accession>
<keyword evidence="3" id="KW-1185">Reference proteome</keyword>
<dbReference type="InterPro" id="IPR030395">
    <property type="entry name" value="GP_PDE_dom"/>
</dbReference>
<sequence length="258" mass="28645">MTVSAAQRKSFPLVTAHTGCMETLDNTLESVRRGIELGADVIEEDVRVTRDGVAVLAHDDLWPAVGGEQIRISQMDFAELRKLEVEVDHAGKKGIISFRTLEEMLEIIKPSGKIANLDLKTDEAINAAAAVVDKLGMLEQVFLSGCEVDRAREAEQRQPKLRKLLNADVKLFTSIPYEQAVSQTCQDALETSCFGINIYHEFITPALLERAQALELPVYAWTVNDTKLMELYADMGVASITARNVEALVGLRMKRRQT</sequence>
<dbReference type="RefSeq" id="WP_157739641.1">
    <property type="nucleotide sequence ID" value="NZ_BMHF01000012.1"/>
</dbReference>
<evidence type="ECO:0000313" key="3">
    <source>
        <dbReference type="Proteomes" id="UP000609323"/>
    </source>
</evidence>
<feature type="domain" description="GP-PDE" evidence="1">
    <location>
        <begin position="12"/>
        <end position="252"/>
    </location>
</feature>
<dbReference type="SUPFAM" id="SSF51695">
    <property type="entry name" value="PLC-like phosphodiesterases"/>
    <property type="match status" value="1"/>
</dbReference>
<organism evidence="2 3">
    <name type="scientific">Paenibacillus physcomitrellae</name>
    <dbReference type="NCBI Taxonomy" id="1619311"/>
    <lineage>
        <taxon>Bacteria</taxon>
        <taxon>Bacillati</taxon>
        <taxon>Bacillota</taxon>
        <taxon>Bacilli</taxon>
        <taxon>Bacillales</taxon>
        <taxon>Paenibacillaceae</taxon>
        <taxon>Paenibacillus</taxon>
    </lineage>
</organism>
<gene>
    <name evidence="2" type="ORF">GCM10010917_31690</name>
</gene>